<reference evidence="1 2" key="1">
    <citation type="journal article" date="2016" name="Nat. Commun.">
        <title>Thousands of microbial genomes shed light on interconnected biogeochemical processes in an aquifer system.</title>
        <authorList>
            <person name="Anantharaman K."/>
            <person name="Brown C.T."/>
            <person name="Hug L.A."/>
            <person name="Sharon I."/>
            <person name="Castelle C.J."/>
            <person name="Probst A.J."/>
            <person name="Thomas B.C."/>
            <person name="Singh A."/>
            <person name="Wilkins M.J."/>
            <person name="Karaoz U."/>
            <person name="Brodie E.L."/>
            <person name="Williams K.H."/>
            <person name="Hubbard S.S."/>
            <person name="Banfield J.F."/>
        </authorList>
    </citation>
    <scope>NUCLEOTIDE SEQUENCE [LARGE SCALE GENOMIC DNA]</scope>
</reference>
<comment type="caution">
    <text evidence="1">The sequence shown here is derived from an EMBL/GenBank/DDBJ whole genome shotgun (WGS) entry which is preliminary data.</text>
</comment>
<evidence type="ECO:0000313" key="1">
    <source>
        <dbReference type="EMBL" id="OGD68353.1"/>
    </source>
</evidence>
<evidence type="ECO:0000313" key="2">
    <source>
        <dbReference type="Proteomes" id="UP000176865"/>
    </source>
</evidence>
<name>A0A1F5ELV3_9BACT</name>
<accession>A0A1F5ELV3</accession>
<dbReference type="Proteomes" id="UP000176865">
    <property type="component" value="Unassembled WGS sequence"/>
</dbReference>
<sequence length="344" mass="39671">MNSRAAELFKRSFLFPSNESPRHEVGLEIHRMDYPFISKQIFWDHKRDEELDSLKSYLPGIILDYLRIWIEDNQATIEKKNIDVWSYLFEFLSGVDFAKIFSNIQDKHKGYYDLSIDINNSFLRIGRYGNCLAFGVHDARGNIHETGHKAMERVSERNGSHINIFIHNVECSIPLPKKQSEENSQNIFFNNFHHLLAVNCGHVVWDNPHDYVPRLIENYLLSDWHRLADDGILIGSLAGVEIHATIVHADQHDFQKTKQWRKGNVSLHEESLICNFGYADDLRLVLTAHLGIKSFPAMGMAENCAPDFDMEDKQRKLFLAGSVLYTSLCMMFSVHNATNKCVLA</sequence>
<protein>
    <submittedName>
        <fullName evidence="1">Uncharacterized protein</fullName>
    </submittedName>
</protein>
<proteinExistence type="predicted"/>
<dbReference type="EMBL" id="MFAB01000029">
    <property type="protein sequence ID" value="OGD68353.1"/>
    <property type="molecule type" value="Genomic_DNA"/>
</dbReference>
<dbReference type="AlphaFoldDB" id="A0A1F5ELV3"/>
<organism evidence="1 2">
    <name type="scientific">Candidatus Campbellbacteria bacterium RIFCSPLOWO2_01_FULL_34_15</name>
    <dbReference type="NCBI Taxonomy" id="1797579"/>
    <lineage>
        <taxon>Bacteria</taxon>
        <taxon>Candidatus Campbelliibacteriota</taxon>
    </lineage>
</organism>
<gene>
    <name evidence="1" type="ORF">A2996_00375</name>
</gene>